<proteinExistence type="predicted"/>
<dbReference type="AlphaFoldDB" id="A0A285NDN8"/>
<dbReference type="SUPFAM" id="SSF48576">
    <property type="entry name" value="Terpenoid synthases"/>
    <property type="match status" value="1"/>
</dbReference>
<name>A0A285NDN8_9HYPH</name>
<organism evidence="1 2">
    <name type="scientific">Cohaesibacter gelatinilyticus</name>
    <dbReference type="NCBI Taxonomy" id="372072"/>
    <lineage>
        <taxon>Bacteria</taxon>
        <taxon>Pseudomonadati</taxon>
        <taxon>Pseudomonadota</taxon>
        <taxon>Alphaproteobacteria</taxon>
        <taxon>Hyphomicrobiales</taxon>
        <taxon>Cohaesibacteraceae</taxon>
    </lineage>
</organism>
<dbReference type="InterPro" id="IPR008949">
    <property type="entry name" value="Isoprenoid_synthase_dom_sf"/>
</dbReference>
<evidence type="ECO:0000313" key="2">
    <source>
        <dbReference type="Proteomes" id="UP000219439"/>
    </source>
</evidence>
<keyword evidence="2" id="KW-1185">Reference proteome</keyword>
<gene>
    <name evidence="1" type="ORF">SAMN06265368_1091</name>
</gene>
<accession>A0A285NDN8</accession>
<sequence length="286" mass="32879">MPDQQTDLAFCQDQLRKFDPLHHFMALASLEIHRPALMVLHCFLDEIERIPLQVSEPTMGEIRLQWWLDVIARENTDLEGRDGLENIGPVASCLKLIQRNYNLSPDHLIQIIEARKFDLYNDPMPDWDTFETYAGETEALPLLLAAQILNDGIVPEISDLCGNAAMAICLTKQLTNFARNANRQKLYLPFGEFSEAQVNEAQIWVLESEEDIISVLKPIANKSHDHHVQAQQEFNSLKEKGQAHLGSAFLELALVSARLKQWKKKPLAPKNIPLWKQYWSIWRYGR</sequence>
<dbReference type="Gene3D" id="1.10.600.10">
    <property type="entry name" value="Farnesyl Diphosphate Synthase"/>
    <property type="match status" value="1"/>
</dbReference>
<reference evidence="1 2" key="1">
    <citation type="submission" date="2017-09" db="EMBL/GenBank/DDBJ databases">
        <authorList>
            <person name="Ehlers B."/>
            <person name="Leendertz F.H."/>
        </authorList>
    </citation>
    <scope>NUCLEOTIDE SEQUENCE [LARGE SCALE GENOMIC DNA]</scope>
    <source>
        <strain evidence="1 2">DSM 18289</strain>
    </source>
</reference>
<dbReference type="InterPro" id="IPR002060">
    <property type="entry name" value="Squ/phyt_synthse"/>
</dbReference>
<dbReference type="Proteomes" id="UP000219439">
    <property type="component" value="Unassembled WGS sequence"/>
</dbReference>
<evidence type="ECO:0000313" key="1">
    <source>
        <dbReference type="EMBL" id="SNZ07559.1"/>
    </source>
</evidence>
<dbReference type="Pfam" id="PF00494">
    <property type="entry name" value="SQS_PSY"/>
    <property type="match status" value="1"/>
</dbReference>
<dbReference type="EMBL" id="OBEL01000001">
    <property type="protein sequence ID" value="SNZ07559.1"/>
    <property type="molecule type" value="Genomic_DNA"/>
</dbReference>
<dbReference type="RefSeq" id="WP_097152330.1">
    <property type="nucleotide sequence ID" value="NZ_OBEL01000001.1"/>
</dbReference>
<dbReference type="OrthoDB" id="9814909at2"/>
<protein>
    <submittedName>
        <fullName evidence="1">Phytoene synthase</fullName>
    </submittedName>
</protein>